<dbReference type="PATRIC" id="fig|45056.6.peg.1064"/>
<dbReference type="Proteomes" id="UP000054859">
    <property type="component" value="Unassembled WGS sequence"/>
</dbReference>
<keyword evidence="3" id="KW-1185">Reference proteome</keyword>
<organism evidence="1 3">
    <name type="scientific">Legionella adelaidensis</name>
    <dbReference type="NCBI Taxonomy" id="45056"/>
    <lineage>
        <taxon>Bacteria</taxon>
        <taxon>Pseudomonadati</taxon>
        <taxon>Pseudomonadota</taxon>
        <taxon>Gammaproteobacteria</taxon>
        <taxon>Legionellales</taxon>
        <taxon>Legionellaceae</taxon>
        <taxon>Legionella</taxon>
    </lineage>
</organism>
<dbReference type="STRING" id="45056.Lade_1027"/>
<geneLocation type="plasmid" evidence="2 4">
    <name>9</name>
</geneLocation>
<dbReference type="KEGG" id="ladl:NCTC12735_00587"/>
<dbReference type="EMBL" id="LNKA01000001">
    <property type="protein sequence ID" value="KTC66369.1"/>
    <property type="molecule type" value="Genomic_DNA"/>
</dbReference>
<protein>
    <submittedName>
        <fullName evidence="1">Uncharacterized protein</fullName>
    </submittedName>
</protein>
<reference evidence="1 3" key="1">
    <citation type="submission" date="2015-11" db="EMBL/GenBank/DDBJ databases">
        <title>Identification of large and diverse effector repertoires of 38 Legionella species.</title>
        <authorList>
            <person name="Burstein D."/>
            <person name="Amaro F."/>
            <person name="Zusman T."/>
            <person name="Lifshitz Z."/>
            <person name="Cohen O."/>
            <person name="Gilbert J.A."/>
            <person name="Pupko T."/>
            <person name="Shuman H.A."/>
            <person name="Segal G."/>
        </authorList>
    </citation>
    <scope>NUCLEOTIDE SEQUENCE [LARGE SCALE GENOMIC DNA]</scope>
    <source>
        <strain evidence="1 3">1762-AUS-E</strain>
    </source>
</reference>
<evidence type="ECO:0000313" key="2">
    <source>
        <dbReference type="EMBL" id="VEH84967.1"/>
    </source>
</evidence>
<keyword evidence="2" id="KW-0614">Plasmid</keyword>
<evidence type="ECO:0000313" key="4">
    <source>
        <dbReference type="Proteomes" id="UP000281170"/>
    </source>
</evidence>
<reference evidence="2 4" key="2">
    <citation type="submission" date="2018-12" db="EMBL/GenBank/DDBJ databases">
        <authorList>
            <consortium name="Pathogen Informatics"/>
        </authorList>
    </citation>
    <scope>NUCLEOTIDE SEQUENCE [LARGE SCALE GENOMIC DNA]</scope>
    <source>
        <strain evidence="2 4">NCTC12735</strain>
        <plasmid evidence="4">9</plasmid>
    </source>
</reference>
<dbReference type="RefSeq" id="WP_165476668.1">
    <property type="nucleotide sequence ID" value="NZ_CAAAHS010000002.1"/>
</dbReference>
<evidence type="ECO:0000313" key="3">
    <source>
        <dbReference type="Proteomes" id="UP000054859"/>
    </source>
</evidence>
<sequence>MKRVFRLLSVVLNGILGIAEERPSKNYIPFYETQQKFDSGLISAFEYKEAFLRKDL</sequence>
<gene>
    <name evidence="1" type="ORF">Lade_1027</name>
    <name evidence="2" type="ORF">NCTC12735_00587</name>
</gene>
<proteinExistence type="predicted"/>
<dbReference type="EMBL" id="LR134418">
    <property type="protein sequence ID" value="VEH84967.1"/>
    <property type="molecule type" value="Genomic_DNA"/>
</dbReference>
<name>A0A0W0R5I5_9GAMM</name>
<dbReference type="AlphaFoldDB" id="A0A0W0R5I5"/>
<dbReference type="Proteomes" id="UP000281170">
    <property type="component" value="Plasmid 9"/>
</dbReference>
<evidence type="ECO:0000313" key="1">
    <source>
        <dbReference type="EMBL" id="KTC66369.1"/>
    </source>
</evidence>
<accession>A0A0W0R5I5</accession>